<feature type="compositionally biased region" description="Low complexity" evidence="4">
    <location>
        <begin position="79"/>
        <end position="97"/>
    </location>
</feature>
<dbReference type="FunFam" id="2.30.30.1020:FF:000007">
    <property type="entry name" value="Putative not2 family protein"/>
    <property type="match status" value="1"/>
</dbReference>
<feature type="region of interest" description="Disordered" evidence="4">
    <location>
        <begin position="1"/>
        <end position="200"/>
    </location>
</feature>
<proteinExistence type="inferred from homology"/>
<accession>A0A1F5LK17</accession>
<feature type="compositionally biased region" description="Polar residues" evidence="4">
    <location>
        <begin position="267"/>
        <end position="277"/>
    </location>
</feature>
<dbReference type="GO" id="GO:0030015">
    <property type="term" value="C:CCR4-NOT core complex"/>
    <property type="evidence" value="ECO:0007669"/>
    <property type="project" value="InterPro"/>
</dbReference>
<evidence type="ECO:0000256" key="3">
    <source>
        <dbReference type="ARBA" id="ARBA00023163"/>
    </source>
</evidence>
<dbReference type="InterPro" id="IPR040168">
    <property type="entry name" value="Not2/3/5"/>
</dbReference>
<dbReference type="GO" id="GO:0000289">
    <property type="term" value="P:nuclear-transcribed mRNA poly(A) tail shortening"/>
    <property type="evidence" value="ECO:0007669"/>
    <property type="project" value="UniProtKB-ARBA"/>
</dbReference>
<comment type="caution">
    <text evidence="6">The sequence shown here is derived from an EMBL/GenBank/DDBJ whole genome shotgun (WGS) entry which is preliminary data.</text>
</comment>
<evidence type="ECO:0000256" key="4">
    <source>
        <dbReference type="SAM" id="MobiDB-lite"/>
    </source>
</evidence>
<feature type="compositionally biased region" description="Polar residues" evidence="4">
    <location>
        <begin position="132"/>
        <end position="141"/>
    </location>
</feature>
<dbReference type="GO" id="GO:0006355">
    <property type="term" value="P:regulation of DNA-templated transcription"/>
    <property type="evidence" value="ECO:0007669"/>
    <property type="project" value="InterPro"/>
</dbReference>
<name>A0A1F5LK17_PENAI</name>
<keyword evidence="2" id="KW-0805">Transcription regulation</keyword>
<organism evidence="6 7">
    <name type="scientific">Penicillium arizonense</name>
    <dbReference type="NCBI Taxonomy" id="1835702"/>
    <lineage>
        <taxon>Eukaryota</taxon>
        <taxon>Fungi</taxon>
        <taxon>Dikarya</taxon>
        <taxon>Ascomycota</taxon>
        <taxon>Pezizomycotina</taxon>
        <taxon>Eurotiomycetes</taxon>
        <taxon>Eurotiomycetidae</taxon>
        <taxon>Eurotiales</taxon>
        <taxon>Aspergillaceae</taxon>
        <taxon>Penicillium</taxon>
    </lineage>
</organism>
<dbReference type="GeneID" id="34575492"/>
<evidence type="ECO:0000313" key="6">
    <source>
        <dbReference type="EMBL" id="OGE53548.1"/>
    </source>
</evidence>
<dbReference type="STRING" id="1835702.A0A1F5LK17"/>
<evidence type="ECO:0000256" key="2">
    <source>
        <dbReference type="ARBA" id="ARBA00023015"/>
    </source>
</evidence>
<dbReference type="RefSeq" id="XP_022488986.1">
    <property type="nucleotide sequence ID" value="XM_022630758.1"/>
</dbReference>
<dbReference type="OrthoDB" id="25391at2759"/>
<dbReference type="Proteomes" id="UP000177622">
    <property type="component" value="Unassembled WGS sequence"/>
</dbReference>
<feature type="compositionally biased region" description="Low complexity" evidence="4">
    <location>
        <begin position="113"/>
        <end position="131"/>
    </location>
</feature>
<feature type="compositionally biased region" description="Polar residues" evidence="4">
    <location>
        <begin position="242"/>
        <end position="258"/>
    </location>
</feature>
<reference evidence="6 7" key="1">
    <citation type="journal article" date="2016" name="Sci. Rep.">
        <title>Penicillium arizonense, a new, genome sequenced fungal species, reveals a high chemical diversity in secreted metabolites.</title>
        <authorList>
            <person name="Grijseels S."/>
            <person name="Nielsen J.C."/>
            <person name="Randelovic M."/>
            <person name="Nielsen J."/>
            <person name="Nielsen K.F."/>
            <person name="Workman M."/>
            <person name="Frisvad J.C."/>
        </authorList>
    </citation>
    <scope>NUCLEOTIDE SEQUENCE [LARGE SCALE GENOMIC DNA]</scope>
    <source>
        <strain evidence="6 7">CBS 141311</strain>
    </source>
</reference>
<dbReference type="AlphaFoldDB" id="A0A1F5LK17"/>
<evidence type="ECO:0000259" key="5">
    <source>
        <dbReference type="Pfam" id="PF04153"/>
    </source>
</evidence>
<protein>
    <recommendedName>
        <fullName evidence="5">NOT2/NOT3/NOT5 C-terminal domain-containing protein</fullName>
    </recommendedName>
</protein>
<feature type="compositionally biased region" description="Polar residues" evidence="4">
    <location>
        <begin position="33"/>
        <end position="69"/>
    </location>
</feature>
<feature type="compositionally biased region" description="Polar residues" evidence="4">
    <location>
        <begin position="101"/>
        <end position="112"/>
    </location>
</feature>
<keyword evidence="7" id="KW-1185">Reference proteome</keyword>
<dbReference type="EMBL" id="LXJU01000007">
    <property type="protein sequence ID" value="OGE53548.1"/>
    <property type="molecule type" value="Genomic_DNA"/>
</dbReference>
<comment type="similarity">
    <text evidence="1">Belongs to the CNOT2/3/5 family.</text>
</comment>
<sequence>MPGFPSQQQTQARNASLASAQLPNGKLGGAANWSFNLPVSGTSSLQGNQQRTMGTMGSFAQSLGGSQSAAPLDLSEFPSLSGTPQQSQSQSQTPGQLMWANASQRAAQQTPVQRQQHPPTSQPPSRTSQTQGLPTPQQSQPPHDDMFPSGSQFANRLDDFRNGGQGISSQLGAGGQPQTGNIEEFPPLGRNAASELPLGRTGSLMQGAGFGNYGAGLGASRSPSQVPNGILGQEKEDINNNVMSGQRNFSDPQALQSRQTEDADGQEVSNAPQSTEQPPLAQMSELDRFGLAGLLRMIHSESPDVASLAVGQDLMTLGLDLNQAEPLHTSFATPFVSSMSAVPLEQDFSLPACYNVANIQPLQSRIPGFSDETLFYIFYSMPRDIMQELVAEELMGRKWRYHKLERCWLTRDETYPGPVDVERGVSERGVYLLWDPASWKKIRREFILRYEDLDNRLDPNRGVTRPVGATHHAS</sequence>
<dbReference type="Gene3D" id="2.30.30.1020">
    <property type="entry name" value="CCR4-NOT complex subunit 2/3/5, C-terminal domain"/>
    <property type="match status" value="1"/>
</dbReference>
<dbReference type="Pfam" id="PF04153">
    <property type="entry name" value="NOT2_3_5_C"/>
    <property type="match status" value="1"/>
</dbReference>
<feature type="compositionally biased region" description="Polar residues" evidence="4">
    <location>
        <begin position="1"/>
        <end position="22"/>
    </location>
</feature>
<evidence type="ECO:0000313" key="7">
    <source>
        <dbReference type="Proteomes" id="UP000177622"/>
    </source>
</evidence>
<feature type="domain" description="NOT2/NOT3/NOT5 C-terminal" evidence="5">
    <location>
        <begin position="330"/>
        <end position="453"/>
    </location>
</feature>
<evidence type="ECO:0000256" key="1">
    <source>
        <dbReference type="ARBA" id="ARBA00007682"/>
    </source>
</evidence>
<gene>
    <name evidence="6" type="ORF">PENARI_c007G01879</name>
</gene>
<keyword evidence="3" id="KW-0804">Transcription</keyword>
<dbReference type="InterPro" id="IPR007282">
    <property type="entry name" value="NOT2/3/5_C"/>
</dbReference>
<feature type="region of interest" description="Disordered" evidence="4">
    <location>
        <begin position="242"/>
        <end position="281"/>
    </location>
</feature>
<dbReference type="InterPro" id="IPR038635">
    <property type="entry name" value="CCR4-NOT_su2/3/5_C_sf"/>
</dbReference>
<dbReference type="PANTHER" id="PTHR23326">
    <property type="entry name" value="CCR4 NOT-RELATED"/>
    <property type="match status" value="1"/>
</dbReference>